<dbReference type="Pfam" id="PF04230">
    <property type="entry name" value="PS_pyruv_trans"/>
    <property type="match status" value="1"/>
</dbReference>
<protein>
    <submittedName>
        <fullName evidence="2">Polysaccharide pyruvyl transferase family protein</fullName>
    </submittedName>
</protein>
<dbReference type="AlphaFoldDB" id="A0A413ZQX1"/>
<feature type="domain" description="Polysaccharide pyruvyl transferase" evidence="1">
    <location>
        <begin position="13"/>
        <end position="307"/>
    </location>
</feature>
<evidence type="ECO:0000313" key="3">
    <source>
        <dbReference type="Proteomes" id="UP000285305"/>
    </source>
</evidence>
<comment type="caution">
    <text evidence="2">The sequence shown here is derived from an EMBL/GenBank/DDBJ whole genome shotgun (WGS) entry which is preliminary data.</text>
</comment>
<organism evidence="2 3">
    <name type="scientific">Bacteroides stercoris</name>
    <dbReference type="NCBI Taxonomy" id="46506"/>
    <lineage>
        <taxon>Bacteria</taxon>
        <taxon>Pseudomonadati</taxon>
        <taxon>Bacteroidota</taxon>
        <taxon>Bacteroidia</taxon>
        <taxon>Bacteroidales</taxon>
        <taxon>Bacteroidaceae</taxon>
        <taxon>Bacteroides</taxon>
    </lineage>
</organism>
<sequence>MKIAIITLPLNTNYGGILQAYALQTVLQRMGHDVQHLQPKVEFHPLHPVWKMPFVWSKRLLRKCFGGEWRLPVFEHPHRWIRRYTDVFIYKHIEMRPLSDEEWNASLAKDYDVFMVGSDQVWRPCYALPLERYFLSFLDDTGSNPRIAYAASFGTENCEFSANQILDCRKLLQKFSFVSVREQSGTEICKRIFGVNASHVLDPTLLLSKDDYLKLIQDQSPSKGNLMVYILDETPDTQLFISQIAASEKLIPFNTNYSLGNRLGIPQLPVENWLRGFVDAKLIITDSFHACVFAIIFNKPFICIGNSERGMERFHSLLDLFGLQHCLINLNSFCGVPFIDWNSVNTRLEEFRECSLKDLKRVLKTFERGRGSN</sequence>
<reference evidence="2 3" key="1">
    <citation type="submission" date="2018-08" db="EMBL/GenBank/DDBJ databases">
        <title>A genome reference for cultivated species of the human gut microbiota.</title>
        <authorList>
            <person name="Zou Y."/>
            <person name="Xue W."/>
            <person name="Luo G."/>
        </authorList>
    </citation>
    <scope>NUCLEOTIDE SEQUENCE [LARGE SCALE GENOMIC DNA]</scope>
    <source>
        <strain evidence="2 3">AM36-9BH</strain>
    </source>
</reference>
<proteinExistence type="predicted"/>
<dbReference type="InterPro" id="IPR007345">
    <property type="entry name" value="Polysacch_pyruvyl_Trfase"/>
</dbReference>
<keyword evidence="2" id="KW-0808">Transferase</keyword>
<evidence type="ECO:0000259" key="1">
    <source>
        <dbReference type="Pfam" id="PF04230"/>
    </source>
</evidence>
<accession>A0A413ZQX1</accession>
<dbReference type="EMBL" id="QSHQ01000016">
    <property type="protein sequence ID" value="RHC29198.1"/>
    <property type="molecule type" value="Genomic_DNA"/>
</dbReference>
<dbReference type="RefSeq" id="WP_117899548.1">
    <property type="nucleotide sequence ID" value="NZ_QSHQ01000016.1"/>
</dbReference>
<dbReference type="Proteomes" id="UP000285305">
    <property type="component" value="Unassembled WGS sequence"/>
</dbReference>
<evidence type="ECO:0000313" key="2">
    <source>
        <dbReference type="EMBL" id="RHC29198.1"/>
    </source>
</evidence>
<dbReference type="GO" id="GO:0016740">
    <property type="term" value="F:transferase activity"/>
    <property type="evidence" value="ECO:0007669"/>
    <property type="project" value="UniProtKB-KW"/>
</dbReference>
<name>A0A413ZQX1_BACSE</name>
<gene>
    <name evidence="2" type="ORF">DW853_09735</name>
</gene>